<proteinExistence type="predicted"/>
<dbReference type="SUPFAM" id="SSF63825">
    <property type="entry name" value="YWTD domain"/>
    <property type="match status" value="1"/>
</dbReference>
<dbReference type="EMBL" id="FQWY01000035">
    <property type="protein sequence ID" value="SHH14536.1"/>
    <property type="molecule type" value="Genomic_DNA"/>
</dbReference>
<dbReference type="InterPro" id="IPR012854">
    <property type="entry name" value="Cu_amine_oxidase-like_N"/>
</dbReference>
<dbReference type="Pfam" id="PF07833">
    <property type="entry name" value="Cu_amine_oxidN1"/>
    <property type="match status" value="1"/>
</dbReference>
<gene>
    <name evidence="3" type="ORF">SAMN02745221_01791</name>
</gene>
<dbReference type="InterPro" id="IPR036582">
    <property type="entry name" value="Mao_N_sf"/>
</dbReference>
<reference evidence="4" key="1">
    <citation type="submission" date="2016-11" db="EMBL/GenBank/DDBJ databases">
        <authorList>
            <person name="Varghese N."/>
            <person name="Submissions S."/>
        </authorList>
    </citation>
    <scope>NUCLEOTIDE SEQUENCE [LARGE SCALE GENOMIC DNA]</scope>
    <source>
        <strain evidence="4">DSM 11003</strain>
    </source>
</reference>
<evidence type="ECO:0000259" key="1">
    <source>
        <dbReference type="Pfam" id="PF07833"/>
    </source>
</evidence>
<feature type="domain" description="Prolow-density lipoprotein receptor-related protein 1-like beta-propeller" evidence="2">
    <location>
        <begin position="165"/>
        <end position="300"/>
    </location>
</feature>
<protein>
    <submittedName>
        <fullName evidence="3">Copper amine oxidase N-terminal domain-containing protein</fullName>
    </submittedName>
</protein>
<feature type="domain" description="Copper amine oxidase-like N-terminal" evidence="1">
    <location>
        <begin position="38"/>
        <end position="144"/>
    </location>
</feature>
<dbReference type="AlphaFoldDB" id="A0A1M5QKT2"/>
<dbReference type="PANTHER" id="PTHR32256:SF17">
    <property type="entry name" value="EGF-LIKE DOMAIN-CONTAINING PROTEIN"/>
    <property type="match status" value="1"/>
</dbReference>
<dbReference type="Gene3D" id="3.30.457.10">
    <property type="entry name" value="Copper amine oxidase-like, N-terminal domain"/>
    <property type="match status" value="1"/>
</dbReference>
<dbReference type="Gene3D" id="2.120.10.30">
    <property type="entry name" value="TolB, C-terminal domain"/>
    <property type="match status" value="1"/>
</dbReference>
<keyword evidence="4" id="KW-1185">Reference proteome</keyword>
<dbReference type="OrthoDB" id="1889751at2"/>
<organism evidence="3 4">
    <name type="scientific">Thermosyntropha lipolytica DSM 11003</name>
    <dbReference type="NCBI Taxonomy" id="1123382"/>
    <lineage>
        <taxon>Bacteria</taxon>
        <taxon>Bacillati</taxon>
        <taxon>Bacillota</taxon>
        <taxon>Clostridia</taxon>
        <taxon>Eubacteriales</taxon>
        <taxon>Syntrophomonadaceae</taxon>
        <taxon>Thermosyntropha</taxon>
    </lineage>
</organism>
<dbReference type="InterPro" id="IPR032485">
    <property type="entry name" value="LRP1-like_beta_prop"/>
</dbReference>
<evidence type="ECO:0000313" key="3">
    <source>
        <dbReference type="EMBL" id="SHH14536.1"/>
    </source>
</evidence>
<dbReference type="Proteomes" id="UP000242329">
    <property type="component" value="Unassembled WGS sequence"/>
</dbReference>
<evidence type="ECO:0000313" key="4">
    <source>
        <dbReference type="Proteomes" id="UP000242329"/>
    </source>
</evidence>
<dbReference type="RefSeq" id="WP_073093037.1">
    <property type="nucleotide sequence ID" value="NZ_FQWY01000035.1"/>
</dbReference>
<dbReference type="InterPro" id="IPR011042">
    <property type="entry name" value="6-blade_b-propeller_TolB-like"/>
</dbReference>
<dbReference type="InterPro" id="IPR053369">
    <property type="entry name" value="SrfA-induced_signal"/>
</dbReference>
<feature type="domain" description="Prolow-density lipoprotein receptor-related protein 1-like beta-propeller" evidence="2">
    <location>
        <begin position="308"/>
        <end position="461"/>
    </location>
</feature>
<accession>A0A1M5QKT2</accession>
<sequence>MKRCFWSSKTIAVLITGIFLFSLFAMPAYAQQDIRIFINGEELVTSSSPQIIKGRVLLPFRAIFEALGAEVEWDNQHRQAIGKKGDIKIILPIDKQEAKVNDKTVKLDVPATIINKRTMVPVRFIAESLGEKVEWDQASLTVYIGKIPDFKEITSGDVQAEEKGNTSGNIINYGLAAREGDWIYYGSFEGIKRMKANDPQSSQVIIEGLFMMSYINVINNCIYYTGDGIYKANADGTGITKLSSDNAGNLMVAGDWVYYINQEDGKIYKMKTDGSSKIKLTDEECVGFAVDNGWIYYLVRPDTEDYIEGGFLYKVRVDGTQRQRLNTGDICKEINVADGWIYYINASDDKIYRIGIDGKNKAKFLDIPCMSINISGSTLYYSTGVRNAYVTYQWEKMKIGRINLDKTGNKIIAFMGEEDGDLLYNLNVAGDWIYYMQAFFGVEGGFNISRIKTDGSHKEVI</sequence>
<evidence type="ECO:0000259" key="2">
    <source>
        <dbReference type="Pfam" id="PF16472"/>
    </source>
</evidence>
<dbReference type="PANTHER" id="PTHR32256">
    <property type="match status" value="1"/>
</dbReference>
<name>A0A1M5QKT2_9FIRM</name>
<dbReference type="STRING" id="1123382.SAMN02745221_01791"/>
<dbReference type="SUPFAM" id="SSF55383">
    <property type="entry name" value="Copper amine oxidase, domain N"/>
    <property type="match status" value="1"/>
</dbReference>
<dbReference type="Pfam" id="PF16472">
    <property type="entry name" value="DUF5050"/>
    <property type="match status" value="2"/>
</dbReference>